<evidence type="ECO:0000256" key="2">
    <source>
        <dbReference type="SAM" id="MobiDB-lite"/>
    </source>
</evidence>
<feature type="region of interest" description="Disordered" evidence="2">
    <location>
        <begin position="124"/>
        <end position="143"/>
    </location>
</feature>
<evidence type="ECO:0008006" key="4">
    <source>
        <dbReference type="Google" id="ProtNLM"/>
    </source>
</evidence>
<keyword evidence="1" id="KW-0802">TPR repeat</keyword>
<dbReference type="Gene3D" id="1.25.40.10">
    <property type="entry name" value="Tetratricopeptide repeat domain"/>
    <property type="match status" value="1"/>
</dbReference>
<dbReference type="SUPFAM" id="SSF48452">
    <property type="entry name" value="TPR-like"/>
    <property type="match status" value="1"/>
</dbReference>
<gene>
    <name evidence="3" type="ORF">HELGO_WM44437</name>
</gene>
<dbReference type="SMART" id="SM00028">
    <property type="entry name" value="TPR"/>
    <property type="match status" value="2"/>
</dbReference>
<dbReference type="AlphaFoldDB" id="A0A6S6TMC7"/>
<evidence type="ECO:0000313" key="3">
    <source>
        <dbReference type="EMBL" id="CAA6816059.1"/>
    </source>
</evidence>
<dbReference type="InterPro" id="IPR019734">
    <property type="entry name" value="TPR_rpt"/>
</dbReference>
<dbReference type="EMBL" id="CACVAZ010000103">
    <property type="protein sequence ID" value="CAA6816059.1"/>
    <property type="molecule type" value="Genomic_DNA"/>
</dbReference>
<dbReference type="InterPro" id="IPR011990">
    <property type="entry name" value="TPR-like_helical_dom_sf"/>
</dbReference>
<feature type="non-terminal residue" evidence="3">
    <location>
        <position position="143"/>
    </location>
</feature>
<name>A0A6S6TMC7_9BACT</name>
<evidence type="ECO:0000256" key="1">
    <source>
        <dbReference type="PROSITE-ProRule" id="PRU00339"/>
    </source>
</evidence>
<proteinExistence type="predicted"/>
<sequence length="143" mass="16699">MNKLIFFIISSNFLWADMFDFQTIEKANKAYAKGDFNNSAKFFNDLNSKEPTVAYDKANAEYKAGDYDKALSDYKNAKGVDEAQRQHNIGNVHFQKQALDKAIESYEKALKVRYDEDTKFNLELAKKKKEEEQKEEEEKKKDD</sequence>
<organism evidence="3">
    <name type="scientific">uncultured Sulfurovum sp</name>
    <dbReference type="NCBI Taxonomy" id="269237"/>
    <lineage>
        <taxon>Bacteria</taxon>
        <taxon>Pseudomonadati</taxon>
        <taxon>Campylobacterota</taxon>
        <taxon>Epsilonproteobacteria</taxon>
        <taxon>Campylobacterales</taxon>
        <taxon>Sulfurovaceae</taxon>
        <taxon>Sulfurovum</taxon>
        <taxon>environmental samples</taxon>
    </lineage>
</organism>
<protein>
    <recommendedName>
        <fullName evidence="4">Tetratricopeptide repeat protein</fullName>
    </recommendedName>
</protein>
<feature type="repeat" description="TPR" evidence="1">
    <location>
        <begin position="83"/>
        <end position="116"/>
    </location>
</feature>
<reference evidence="3" key="1">
    <citation type="submission" date="2020-01" db="EMBL/GenBank/DDBJ databases">
        <authorList>
            <person name="Meier V. D."/>
            <person name="Meier V D."/>
        </authorList>
    </citation>
    <scope>NUCLEOTIDE SEQUENCE</scope>
    <source>
        <strain evidence="3">HLG_WM_MAG_02</strain>
    </source>
</reference>
<accession>A0A6S6TMC7</accession>
<dbReference type="PROSITE" id="PS50005">
    <property type="entry name" value="TPR"/>
    <property type="match status" value="1"/>
</dbReference>